<dbReference type="PATRIC" id="fig|1127483.3.peg.1562"/>
<dbReference type="InterPro" id="IPR019670">
    <property type="entry name" value="DUF2523"/>
</dbReference>
<evidence type="ECO:0000313" key="2">
    <source>
        <dbReference type="EMBL" id="EHP43593.1"/>
    </source>
</evidence>
<organism evidence="2 3">
    <name type="scientific">Cupriavidus basilensis OR16</name>
    <dbReference type="NCBI Taxonomy" id="1127483"/>
    <lineage>
        <taxon>Bacteria</taxon>
        <taxon>Pseudomonadati</taxon>
        <taxon>Pseudomonadota</taxon>
        <taxon>Betaproteobacteria</taxon>
        <taxon>Burkholderiales</taxon>
        <taxon>Burkholderiaceae</taxon>
        <taxon>Cupriavidus</taxon>
    </lineage>
</organism>
<dbReference type="RefSeq" id="WP_006157289.1">
    <property type="nucleotide sequence ID" value="NZ_AHJE01000017.1"/>
</dbReference>
<proteinExistence type="predicted"/>
<dbReference type="AlphaFoldDB" id="H1S1L8"/>
<feature type="transmembrane region" description="Helical" evidence="1">
    <location>
        <begin position="12"/>
        <end position="30"/>
    </location>
</feature>
<dbReference type="EMBL" id="AHJE01000017">
    <property type="protein sequence ID" value="EHP43593.1"/>
    <property type="molecule type" value="Genomic_DNA"/>
</dbReference>
<name>H1S1L8_9BURK</name>
<evidence type="ECO:0000256" key="1">
    <source>
        <dbReference type="SAM" id="Phobius"/>
    </source>
</evidence>
<feature type="transmembrane region" description="Helical" evidence="1">
    <location>
        <begin position="50"/>
        <end position="74"/>
    </location>
</feature>
<dbReference type="Proteomes" id="UP000005808">
    <property type="component" value="Unassembled WGS sequence"/>
</dbReference>
<keyword evidence="1" id="KW-1133">Transmembrane helix</keyword>
<reference evidence="2 3" key="1">
    <citation type="journal article" date="2012" name="J. Bacteriol.">
        <title>De Novo Genome Project of Cupriavidus basilensis OR16.</title>
        <authorList>
            <person name="Cserhati M."/>
            <person name="Kriszt B."/>
            <person name="Szoboszlay S."/>
            <person name="Toth A."/>
            <person name="Szabo I."/>
            <person name="Tancsics A."/>
            <person name="Nagy I."/>
            <person name="Horvath B."/>
            <person name="Nagy I."/>
            <person name="Kukolya J."/>
        </authorList>
    </citation>
    <scope>NUCLEOTIDE SEQUENCE [LARGE SCALE GENOMIC DNA]</scope>
    <source>
        <strain evidence="2 3">OR16</strain>
    </source>
</reference>
<dbReference type="OrthoDB" id="8817202at2"/>
<dbReference type="Pfam" id="PF10734">
    <property type="entry name" value="DUF2523"/>
    <property type="match status" value="1"/>
</dbReference>
<protein>
    <recommendedName>
        <fullName evidence="4">DUF2523 domain-containing protein</fullName>
    </recommendedName>
</protein>
<accession>H1S1L8</accession>
<comment type="caution">
    <text evidence="2">The sequence shown here is derived from an EMBL/GenBank/DDBJ whole genome shotgun (WGS) entry which is preliminary data.</text>
</comment>
<evidence type="ECO:0000313" key="3">
    <source>
        <dbReference type="Proteomes" id="UP000005808"/>
    </source>
</evidence>
<keyword evidence="1" id="KW-0812">Transmembrane</keyword>
<gene>
    <name evidence="2" type="ORF">OR16_07796</name>
</gene>
<sequence>MGAFLMALAGPLARQVLVALGIGLITYLGLDLAVSAALSAAKSSLGGMPASAAAILARGGIFTAMSILAGGVTARVSMMTMKKLGVTG</sequence>
<evidence type="ECO:0008006" key="4">
    <source>
        <dbReference type="Google" id="ProtNLM"/>
    </source>
</evidence>
<keyword evidence="1" id="KW-0472">Membrane</keyword>